<name>N9DPF4_ACIBZ</name>
<evidence type="ECO:0000313" key="6">
    <source>
        <dbReference type="Proteomes" id="UP000013251"/>
    </source>
</evidence>
<keyword evidence="6" id="KW-1185">Reference proteome</keyword>
<dbReference type="SMART" id="SM00342">
    <property type="entry name" value="HTH_ARAC"/>
    <property type="match status" value="1"/>
</dbReference>
<reference evidence="5 6" key="1">
    <citation type="submission" date="2013-02" db="EMBL/GenBank/DDBJ databases">
        <title>The Genome Sequence of Acinetobacter bereziniae CIP 70.12.</title>
        <authorList>
            <consortium name="The Broad Institute Genome Sequencing Platform"/>
            <consortium name="The Broad Institute Genome Sequencing Center for Infectious Disease"/>
            <person name="Cerqueira G."/>
            <person name="Feldgarden M."/>
            <person name="Courvalin P."/>
            <person name="Perichon B."/>
            <person name="Grillot-Courvalin C."/>
            <person name="Clermont D."/>
            <person name="Rocha E."/>
            <person name="Yoon E.-J."/>
            <person name="Nemec A."/>
            <person name="Walker B."/>
            <person name="Young S.K."/>
            <person name="Zeng Q."/>
            <person name="Gargeya S."/>
            <person name="Fitzgerald M."/>
            <person name="Haas B."/>
            <person name="Abouelleil A."/>
            <person name="Alvarado L."/>
            <person name="Arachchi H.M."/>
            <person name="Berlin A.M."/>
            <person name="Chapman S.B."/>
            <person name="Dewar J."/>
            <person name="Goldberg J."/>
            <person name="Griggs A."/>
            <person name="Gujja S."/>
            <person name="Hansen M."/>
            <person name="Howarth C."/>
            <person name="Imamovic A."/>
            <person name="Larimer J."/>
            <person name="McCowan C."/>
            <person name="Murphy C."/>
            <person name="Neiman D."/>
            <person name="Pearson M."/>
            <person name="Priest M."/>
            <person name="Roberts A."/>
            <person name="Saif S."/>
            <person name="Shea T."/>
            <person name="Sisk P."/>
            <person name="Sykes S."/>
            <person name="Wortman J."/>
            <person name="Nusbaum C."/>
            <person name="Birren B."/>
        </authorList>
    </citation>
    <scope>NUCLEOTIDE SEQUENCE [LARGE SCALE GENOMIC DNA]</scope>
    <source>
        <strain evidence="5 6">CIP 70.12</strain>
    </source>
</reference>
<dbReference type="Gene3D" id="1.10.10.60">
    <property type="entry name" value="Homeodomain-like"/>
    <property type="match status" value="2"/>
</dbReference>
<gene>
    <name evidence="5" type="ORF">F938_00766</name>
</gene>
<dbReference type="Proteomes" id="UP000013251">
    <property type="component" value="Unassembled WGS sequence"/>
</dbReference>
<keyword evidence="2" id="KW-0238">DNA-binding</keyword>
<comment type="caution">
    <text evidence="5">The sequence shown here is derived from an EMBL/GenBank/DDBJ whole genome shotgun (WGS) entry which is preliminary data.</text>
</comment>
<evidence type="ECO:0000256" key="3">
    <source>
        <dbReference type="ARBA" id="ARBA00023163"/>
    </source>
</evidence>
<dbReference type="GO" id="GO:0003700">
    <property type="term" value="F:DNA-binding transcription factor activity"/>
    <property type="evidence" value="ECO:0007669"/>
    <property type="project" value="InterPro"/>
</dbReference>
<dbReference type="PANTHER" id="PTHR43280">
    <property type="entry name" value="ARAC-FAMILY TRANSCRIPTIONAL REGULATOR"/>
    <property type="match status" value="1"/>
</dbReference>
<keyword evidence="1" id="KW-0805">Transcription regulation</keyword>
<feature type="domain" description="HTH araC/xylS-type" evidence="4">
    <location>
        <begin position="163"/>
        <end position="260"/>
    </location>
</feature>
<proteinExistence type="predicted"/>
<dbReference type="PROSITE" id="PS01124">
    <property type="entry name" value="HTH_ARAC_FAMILY_2"/>
    <property type="match status" value="1"/>
</dbReference>
<sequence>MNLNGQFDEVMTFMNKSDVSSKYWLGKISIGYGIGYFEGNVGDNDLHRHHAHQLSFAKNAGECIQVSGEEQCIFSSGVYITANTLHHLKSGTYCSIYIDQTHFLAEIIHQYLQPISTMTVLPEDLVIVLRKYFIQQRHHDKAFQMLLNYCGINHFKQPTIREQHLSNFLSSSKQQDLTLKQIAEQFNLSESRFSHWFSESFGISYRSYRKWLRLLQTIQSAGQQTTLTNVAYQSHFSDQAHFSRTCKQMFGIQPSLLKFIPSIEQIPMWQPSDPILE</sequence>
<accession>N9DPF4</accession>
<dbReference type="EMBL" id="APQG01000015">
    <property type="protein sequence ID" value="ENW00123.1"/>
    <property type="molecule type" value="Genomic_DNA"/>
</dbReference>
<dbReference type="GO" id="GO:0043565">
    <property type="term" value="F:sequence-specific DNA binding"/>
    <property type="evidence" value="ECO:0007669"/>
    <property type="project" value="InterPro"/>
</dbReference>
<dbReference type="PATRIC" id="fig|1217650.3.peg.736"/>
<dbReference type="Pfam" id="PF12833">
    <property type="entry name" value="HTH_18"/>
    <property type="match status" value="1"/>
</dbReference>
<evidence type="ECO:0000259" key="4">
    <source>
        <dbReference type="PROSITE" id="PS01124"/>
    </source>
</evidence>
<protein>
    <recommendedName>
        <fullName evidence="4">HTH araC/xylS-type domain-containing protein</fullName>
    </recommendedName>
</protein>
<dbReference type="AlphaFoldDB" id="N9DPF4"/>
<dbReference type="InterPro" id="IPR009057">
    <property type="entry name" value="Homeodomain-like_sf"/>
</dbReference>
<dbReference type="PANTHER" id="PTHR43280:SF2">
    <property type="entry name" value="HTH-TYPE TRANSCRIPTIONAL REGULATOR EXSA"/>
    <property type="match status" value="1"/>
</dbReference>
<evidence type="ECO:0000256" key="2">
    <source>
        <dbReference type="ARBA" id="ARBA00023125"/>
    </source>
</evidence>
<organism evidence="5 6">
    <name type="scientific">Acinetobacter bereziniae LMG 1003 = CIP 70.12</name>
    <dbReference type="NCBI Taxonomy" id="981324"/>
    <lineage>
        <taxon>Bacteria</taxon>
        <taxon>Pseudomonadati</taxon>
        <taxon>Pseudomonadota</taxon>
        <taxon>Gammaproteobacteria</taxon>
        <taxon>Moraxellales</taxon>
        <taxon>Moraxellaceae</taxon>
        <taxon>Acinetobacter</taxon>
    </lineage>
</organism>
<dbReference type="SUPFAM" id="SSF46689">
    <property type="entry name" value="Homeodomain-like"/>
    <property type="match status" value="2"/>
</dbReference>
<dbReference type="OrthoDB" id="5295226at2"/>
<dbReference type="HOGENOM" id="CLU_073078_1_0_6"/>
<evidence type="ECO:0000313" key="5">
    <source>
        <dbReference type="EMBL" id="ENW00123.1"/>
    </source>
</evidence>
<dbReference type="InterPro" id="IPR018060">
    <property type="entry name" value="HTH_AraC"/>
</dbReference>
<evidence type="ECO:0000256" key="1">
    <source>
        <dbReference type="ARBA" id="ARBA00023015"/>
    </source>
</evidence>
<keyword evidence="3" id="KW-0804">Transcription</keyword>